<gene>
    <name evidence="3" type="ORF">ADUPG1_008596</name>
</gene>
<name>A0ABQ5KSI9_9EUKA</name>
<keyword evidence="2" id="KW-1133">Transmembrane helix</keyword>
<evidence type="ECO:0000256" key="2">
    <source>
        <dbReference type="SAM" id="Phobius"/>
    </source>
</evidence>
<feature type="region of interest" description="Disordered" evidence="1">
    <location>
        <begin position="1"/>
        <end position="44"/>
    </location>
</feature>
<dbReference type="Proteomes" id="UP001057375">
    <property type="component" value="Unassembled WGS sequence"/>
</dbReference>
<evidence type="ECO:0000313" key="3">
    <source>
        <dbReference type="EMBL" id="GKT35434.1"/>
    </source>
</evidence>
<sequence>MSRKTIKQRASRRLSKAKKSNSEEGKGQTISKKKSKKREALEKKEKIVKRLVKEQKREKILVEASKKPLGSLIFLEDTLKSVKTMEKKKAKKQRQKHPEKASNEQTLALLDQMKTFVNSGGDVDRVVSSHQLQENHDHWESKKENFLNEALSLPSSLPEFKQKEFIDLLNSIVLNVGSSNDMQELNAELLPFNVSSNDVVEQSCSNFFTTDDRAEMESLGIDIDIQTVLFLNIAEMASDLPYSSSKVNPVYYETVEIDINASSSYSDYSKFYIQNLSSTSQHSPSGDSCVKCGTHYVVWTLESDMNIMIEPSSSVSEPLLAFSETSSMNPVVLPSSYINSKSSAQTSANCGSLISLPLSLMALNIYDARYLCSRYITTFGTDGFTQSEPLEGSFMNGSIIILCCGLVLCIGGTIISIYYALKMSKVKRIEGEGSNNYSRGDKEPLLSTHPL</sequence>
<keyword evidence="2" id="KW-0472">Membrane</keyword>
<proteinExistence type="predicted"/>
<reference evidence="3" key="1">
    <citation type="submission" date="2022-03" db="EMBL/GenBank/DDBJ databases">
        <title>Draft genome sequence of Aduncisulcus paluster, a free-living microaerophilic Fornicata.</title>
        <authorList>
            <person name="Yuyama I."/>
            <person name="Kume K."/>
            <person name="Tamura T."/>
            <person name="Inagaki Y."/>
            <person name="Hashimoto T."/>
        </authorList>
    </citation>
    <scope>NUCLEOTIDE SEQUENCE</scope>
    <source>
        <strain evidence="3">NY0171</strain>
    </source>
</reference>
<feature type="compositionally biased region" description="Basic residues" evidence="1">
    <location>
        <begin position="1"/>
        <end position="19"/>
    </location>
</feature>
<protein>
    <submittedName>
        <fullName evidence="3">Uncharacterized protein</fullName>
    </submittedName>
</protein>
<evidence type="ECO:0000256" key="1">
    <source>
        <dbReference type="SAM" id="MobiDB-lite"/>
    </source>
</evidence>
<keyword evidence="2" id="KW-0812">Transmembrane</keyword>
<dbReference type="EMBL" id="BQXS01010989">
    <property type="protein sequence ID" value="GKT35434.1"/>
    <property type="molecule type" value="Genomic_DNA"/>
</dbReference>
<accession>A0ABQ5KSI9</accession>
<organism evidence="3 4">
    <name type="scientific">Aduncisulcus paluster</name>
    <dbReference type="NCBI Taxonomy" id="2918883"/>
    <lineage>
        <taxon>Eukaryota</taxon>
        <taxon>Metamonada</taxon>
        <taxon>Carpediemonas-like organisms</taxon>
        <taxon>Aduncisulcus</taxon>
    </lineage>
</organism>
<keyword evidence="4" id="KW-1185">Reference proteome</keyword>
<comment type="caution">
    <text evidence="3">The sequence shown here is derived from an EMBL/GenBank/DDBJ whole genome shotgun (WGS) entry which is preliminary data.</text>
</comment>
<evidence type="ECO:0000313" key="4">
    <source>
        <dbReference type="Proteomes" id="UP001057375"/>
    </source>
</evidence>
<feature type="transmembrane region" description="Helical" evidence="2">
    <location>
        <begin position="399"/>
        <end position="421"/>
    </location>
</feature>